<organism evidence="4 5">
    <name type="scientific">Rudaeicoccus suwonensis</name>
    <dbReference type="NCBI Taxonomy" id="657409"/>
    <lineage>
        <taxon>Bacteria</taxon>
        <taxon>Bacillati</taxon>
        <taxon>Actinomycetota</taxon>
        <taxon>Actinomycetes</taxon>
        <taxon>Micrococcales</taxon>
        <taxon>Dermacoccaceae</taxon>
        <taxon>Rudaeicoccus</taxon>
    </lineage>
</organism>
<dbReference type="InterPro" id="IPR012867">
    <property type="entry name" value="DUF1648"/>
</dbReference>
<dbReference type="Pfam" id="PF07853">
    <property type="entry name" value="DUF1648"/>
    <property type="match status" value="1"/>
</dbReference>
<evidence type="ECO:0000313" key="4">
    <source>
        <dbReference type="EMBL" id="TWE12956.1"/>
    </source>
</evidence>
<reference evidence="4 5" key="1">
    <citation type="submission" date="2019-06" db="EMBL/GenBank/DDBJ databases">
        <title>Sequencing the genomes of 1000 actinobacteria strains.</title>
        <authorList>
            <person name="Klenk H.-P."/>
        </authorList>
    </citation>
    <scope>NUCLEOTIDE SEQUENCE [LARGE SCALE GENOMIC DNA]</scope>
    <source>
        <strain evidence="4 5">DSM 19560</strain>
    </source>
</reference>
<feature type="transmembrane region" description="Helical" evidence="1">
    <location>
        <begin position="341"/>
        <end position="367"/>
    </location>
</feature>
<dbReference type="PANTHER" id="PTHR37810:SF5">
    <property type="entry name" value="IMMUNITY PROTEIN SDPI"/>
    <property type="match status" value="1"/>
</dbReference>
<protein>
    <submittedName>
        <fullName evidence="4">Putative membrane protein</fullName>
    </submittedName>
</protein>
<keyword evidence="1" id="KW-0472">Membrane</keyword>
<keyword evidence="5" id="KW-1185">Reference proteome</keyword>
<dbReference type="InterPro" id="IPR043831">
    <property type="entry name" value="DUF5808"/>
</dbReference>
<dbReference type="AlphaFoldDB" id="A0A561EBG4"/>
<feature type="transmembrane region" description="Helical" evidence="1">
    <location>
        <begin position="179"/>
        <end position="201"/>
    </location>
</feature>
<feature type="transmembrane region" description="Helical" evidence="1">
    <location>
        <begin position="257"/>
        <end position="278"/>
    </location>
</feature>
<proteinExistence type="predicted"/>
<evidence type="ECO:0000313" key="5">
    <source>
        <dbReference type="Proteomes" id="UP000318297"/>
    </source>
</evidence>
<name>A0A561EBG4_9MICO</name>
<sequence>MIWVNIAVVLLIAGCVYLSPQLSRPTVPLGVSVPARYAADPVVAIAIRRFHRITGSAGVVLLVAVVAIPNPAVGLAVGTLGMVAAGALALIWCRRSIIMTKRESHWYDDVSVVASASVSPQAHATPRRVWWSIGVALLVQAVAAAVGVARWSQLPQRFPVHFGISGRADSWADKSVMTVFGPLLIGLVVTVVLGVLLVILAKLPPRRYADGDQGGAKQRAESTLRVTTTILSGAVVLVATMFAVVGTTTYLTVPDELRGVVVIAMTVVMLAFAGFAVVRATRLRGEHQVVVTSESSTKSGTSAADSPDDDRVWKGGLVYFNRDDPAVFVPKRVGVGYTVNVGAPAGMALTIALLAFVVLGVVLPLALH</sequence>
<evidence type="ECO:0000259" key="2">
    <source>
        <dbReference type="Pfam" id="PF07853"/>
    </source>
</evidence>
<dbReference type="Pfam" id="PF19124">
    <property type="entry name" value="DUF5808"/>
    <property type="match status" value="1"/>
</dbReference>
<dbReference type="Proteomes" id="UP000318297">
    <property type="component" value="Unassembled WGS sequence"/>
</dbReference>
<dbReference type="RefSeq" id="WP_170226430.1">
    <property type="nucleotide sequence ID" value="NZ_VIVQ01000001.1"/>
</dbReference>
<accession>A0A561EBG4</accession>
<feature type="transmembrane region" description="Helical" evidence="1">
    <location>
        <begin position="129"/>
        <end position="149"/>
    </location>
</feature>
<dbReference type="GO" id="GO:0009636">
    <property type="term" value="P:response to toxic substance"/>
    <property type="evidence" value="ECO:0007669"/>
    <property type="project" value="TreeGrafter"/>
</dbReference>
<keyword evidence="1" id="KW-1133">Transmembrane helix</keyword>
<keyword evidence="1" id="KW-0812">Transmembrane</keyword>
<gene>
    <name evidence="4" type="ORF">BKA23_1783</name>
</gene>
<evidence type="ECO:0000259" key="3">
    <source>
        <dbReference type="Pfam" id="PF19124"/>
    </source>
</evidence>
<evidence type="ECO:0000256" key="1">
    <source>
        <dbReference type="SAM" id="Phobius"/>
    </source>
</evidence>
<feature type="domain" description="DUF1648" evidence="2">
    <location>
        <begin position="141"/>
        <end position="185"/>
    </location>
</feature>
<feature type="transmembrane region" description="Helical" evidence="1">
    <location>
        <begin position="72"/>
        <end position="93"/>
    </location>
</feature>
<dbReference type="PANTHER" id="PTHR37810">
    <property type="entry name" value="IMMUNITY PROTEIN SDPI"/>
    <property type="match status" value="1"/>
</dbReference>
<feature type="transmembrane region" description="Helical" evidence="1">
    <location>
        <begin position="222"/>
        <end position="245"/>
    </location>
</feature>
<feature type="domain" description="DUF5808" evidence="3">
    <location>
        <begin position="322"/>
        <end position="346"/>
    </location>
</feature>
<dbReference type="EMBL" id="VIVQ01000001">
    <property type="protein sequence ID" value="TWE12956.1"/>
    <property type="molecule type" value="Genomic_DNA"/>
</dbReference>
<comment type="caution">
    <text evidence="4">The sequence shown here is derived from an EMBL/GenBank/DDBJ whole genome shotgun (WGS) entry which is preliminary data.</text>
</comment>